<dbReference type="GO" id="GO:0030466">
    <property type="term" value="P:silent mating-type cassette heterochromatin formation"/>
    <property type="evidence" value="ECO:0007669"/>
    <property type="project" value="TreeGrafter"/>
</dbReference>
<gene>
    <name evidence="4" type="ORF">FOMPIDRAFT_1049508</name>
</gene>
<dbReference type="EMBL" id="KE504147">
    <property type="protein sequence ID" value="EPT00745.1"/>
    <property type="molecule type" value="Genomic_DNA"/>
</dbReference>
<name>S8FR59_FOMSC</name>
<feature type="region of interest" description="Disordered" evidence="1">
    <location>
        <begin position="642"/>
        <end position="669"/>
    </location>
</feature>
<organism evidence="4 5">
    <name type="scientific">Fomitopsis schrenkii</name>
    <name type="common">Brown rot fungus</name>
    <dbReference type="NCBI Taxonomy" id="2126942"/>
    <lineage>
        <taxon>Eukaryota</taxon>
        <taxon>Fungi</taxon>
        <taxon>Dikarya</taxon>
        <taxon>Basidiomycota</taxon>
        <taxon>Agaricomycotina</taxon>
        <taxon>Agaricomycetes</taxon>
        <taxon>Polyporales</taxon>
        <taxon>Fomitopsis</taxon>
    </lineage>
</organism>
<dbReference type="GO" id="GO:0031934">
    <property type="term" value="C:mating-type region heterochromatin"/>
    <property type="evidence" value="ECO:0007669"/>
    <property type="project" value="TreeGrafter"/>
</dbReference>
<evidence type="ECO:0000313" key="5">
    <source>
        <dbReference type="Proteomes" id="UP000015241"/>
    </source>
</evidence>
<dbReference type="Pfam" id="PF16761">
    <property type="entry name" value="Clr2_transil"/>
    <property type="match status" value="1"/>
</dbReference>
<dbReference type="GO" id="GO:0033553">
    <property type="term" value="C:rDNA heterochromatin"/>
    <property type="evidence" value="ECO:0007669"/>
    <property type="project" value="TreeGrafter"/>
</dbReference>
<dbReference type="eggNOG" id="ENOG502S16G">
    <property type="taxonomic scope" value="Eukaryota"/>
</dbReference>
<dbReference type="Proteomes" id="UP000015241">
    <property type="component" value="Unassembled WGS sequence"/>
</dbReference>
<evidence type="ECO:0000259" key="3">
    <source>
        <dbReference type="Pfam" id="PF16761"/>
    </source>
</evidence>
<dbReference type="GO" id="GO:0070824">
    <property type="term" value="C:SHREC complex"/>
    <property type="evidence" value="ECO:0007669"/>
    <property type="project" value="InterPro"/>
</dbReference>
<dbReference type="Pfam" id="PF10383">
    <property type="entry name" value="Clr2"/>
    <property type="match status" value="1"/>
</dbReference>
<dbReference type="InterPro" id="IPR031915">
    <property type="entry name" value="Clr2_N"/>
</dbReference>
<feature type="region of interest" description="Disordered" evidence="1">
    <location>
        <begin position="278"/>
        <end position="319"/>
    </location>
</feature>
<dbReference type="STRING" id="743788.S8FR59"/>
<feature type="domain" description="Cryptic loci regulator 2 C-terminal" evidence="2">
    <location>
        <begin position="536"/>
        <end position="771"/>
    </location>
</feature>
<dbReference type="InterPro" id="IPR038986">
    <property type="entry name" value="Clr2"/>
</dbReference>
<sequence length="871" mass="96349">MSKRKLGGHRVLPENPEWIVFPRSDGDAKLLPKNTQRVVDSQGEVNFMRPVPLDESSSILWRVSVGSQVAIKLNYPEGPRYVLKEWPQGYQFFDHNKGPAGSPRHDPYLCGSTLVNRFRSANEFIPHAVWLMTDETMDRANCECKYCAKKPQRVVTQDLDLPSSARRTSSIPSSPSKNIRRHREVRKPKPYAHVRHMPKPIKTSRAAPDQALVPERDQDIRYLLVSGRESAPRWHRKHELVWCALNPPIRGELKEECIQFWPGIVERVDLHADAVGKEGESVAEGLSPPPSHTQTRQSSSFTESPFDGEGPQVSASADGAPDWDVRQWYSYNVKFLAVTHACAASDKEVLPYLAYTPPEDLVSRLQDILPQTMQSRAEEMGADLTRVSAFNPAPNIPPTDGPAVEDPVRFREAIIPYSLAIQIASSVAGYWSPTDEWDCKFTIPTDTAPPPPSQDAPSASQAPAAGMTLHALMNQAAENNAVDVSTRATAQTFDPDGLYRPSNMTDAEWDSTRTRALGARPPGGGGGPRIVSQTRYQGLWWGAERIWTDELVRLKLARCQFAPAGSDVFYPPAGPSASTRARMRDAGYAEELSDTQSGAAEKGLFMRLDGLFVVEIPREDGSGATKECRACGQLYELADEGWEDPMEVKEPQPPSQANGKGKGKERATDVEDVVSLEGPSFMPGPSPLRPPPLPNPDPTMPIEDTAQAVLAQTTQGLGKKPRTVGGQLSHPANSVPYPLPPPPNGFKFRRIHGPGHEVVLSLSLISGRYYPGLLEHPLMKQFVQQAFDVAPQDGGLENHRHIWAMEGLISGIHQSMEPVAWRPSRGTMFKEADAESRSHFTALWDEVKQAREQVDLTQFLNADAMDVEMRQ</sequence>
<proteinExistence type="predicted"/>
<dbReference type="PANTHER" id="PTHR38046:SF1">
    <property type="entry name" value="CRYPTIC LOCI REGULATOR 2"/>
    <property type="match status" value="1"/>
</dbReference>
<evidence type="ECO:0000256" key="1">
    <source>
        <dbReference type="SAM" id="MobiDB-lite"/>
    </source>
</evidence>
<feature type="compositionally biased region" description="Polar residues" evidence="1">
    <location>
        <begin position="292"/>
        <end position="303"/>
    </location>
</feature>
<keyword evidence="5" id="KW-1185">Reference proteome</keyword>
<dbReference type="PANTHER" id="PTHR38046">
    <property type="entry name" value="CRYPTIC LOCI REGULATOR 2"/>
    <property type="match status" value="1"/>
</dbReference>
<protein>
    <recommendedName>
        <fullName evidence="6">Cryptic loci regulator 2 N-terminal domain-containing protein</fullName>
    </recommendedName>
</protein>
<evidence type="ECO:0000313" key="4">
    <source>
        <dbReference type="EMBL" id="EPT00745.1"/>
    </source>
</evidence>
<reference evidence="4 5" key="1">
    <citation type="journal article" date="2012" name="Science">
        <title>The Paleozoic origin of enzymatic lignin decomposition reconstructed from 31 fungal genomes.</title>
        <authorList>
            <person name="Floudas D."/>
            <person name="Binder M."/>
            <person name="Riley R."/>
            <person name="Barry K."/>
            <person name="Blanchette R.A."/>
            <person name="Henrissat B."/>
            <person name="Martinez A.T."/>
            <person name="Otillar R."/>
            <person name="Spatafora J.W."/>
            <person name="Yadav J.S."/>
            <person name="Aerts A."/>
            <person name="Benoit I."/>
            <person name="Boyd A."/>
            <person name="Carlson A."/>
            <person name="Copeland A."/>
            <person name="Coutinho P.M."/>
            <person name="de Vries R.P."/>
            <person name="Ferreira P."/>
            <person name="Findley K."/>
            <person name="Foster B."/>
            <person name="Gaskell J."/>
            <person name="Glotzer D."/>
            <person name="Gorecki P."/>
            <person name="Heitman J."/>
            <person name="Hesse C."/>
            <person name="Hori C."/>
            <person name="Igarashi K."/>
            <person name="Jurgens J.A."/>
            <person name="Kallen N."/>
            <person name="Kersten P."/>
            <person name="Kohler A."/>
            <person name="Kuees U."/>
            <person name="Kumar T.K.A."/>
            <person name="Kuo A."/>
            <person name="LaButti K."/>
            <person name="Larrondo L.F."/>
            <person name="Lindquist E."/>
            <person name="Ling A."/>
            <person name="Lombard V."/>
            <person name="Lucas S."/>
            <person name="Lundell T."/>
            <person name="Martin R."/>
            <person name="McLaughlin D.J."/>
            <person name="Morgenstern I."/>
            <person name="Morin E."/>
            <person name="Murat C."/>
            <person name="Nagy L.G."/>
            <person name="Nolan M."/>
            <person name="Ohm R.A."/>
            <person name="Patyshakuliyeva A."/>
            <person name="Rokas A."/>
            <person name="Ruiz-Duenas F.J."/>
            <person name="Sabat G."/>
            <person name="Salamov A."/>
            <person name="Samejima M."/>
            <person name="Schmutz J."/>
            <person name="Slot J.C."/>
            <person name="St John F."/>
            <person name="Stenlid J."/>
            <person name="Sun H."/>
            <person name="Sun S."/>
            <person name="Syed K."/>
            <person name="Tsang A."/>
            <person name="Wiebenga A."/>
            <person name="Young D."/>
            <person name="Pisabarro A."/>
            <person name="Eastwood D.C."/>
            <person name="Martin F."/>
            <person name="Cullen D."/>
            <person name="Grigoriev I.V."/>
            <person name="Hibbett D.S."/>
        </authorList>
    </citation>
    <scope>NUCLEOTIDE SEQUENCE</scope>
    <source>
        <strain evidence="5">FP-58527</strain>
    </source>
</reference>
<feature type="domain" description="Cryptic loci regulator 2 N-terminal" evidence="3">
    <location>
        <begin position="81"/>
        <end position="147"/>
    </location>
</feature>
<dbReference type="InterPro" id="IPR018839">
    <property type="entry name" value="Tscrpt-silencing_Clr2_C"/>
</dbReference>
<dbReference type="OrthoDB" id="2421327at2759"/>
<dbReference type="AlphaFoldDB" id="S8FR59"/>
<dbReference type="HOGENOM" id="CLU_013221_0_0_1"/>
<evidence type="ECO:0008006" key="6">
    <source>
        <dbReference type="Google" id="ProtNLM"/>
    </source>
</evidence>
<dbReference type="InParanoid" id="S8FR59"/>
<accession>S8FR59</accession>
<evidence type="ECO:0000259" key="2">
    <source>
        <dbReference type="Pfam" id="PF10383"/>
    </source>
</evidence>